<evidence type="ECO:0000256" key="1">
    <source>
        <dbReference type="SAM" id="MobiDB-lite"/>
    </source>
</evidence>
<dbReference type="SUPFAM" id="SSF52540">
    <property type="entry name" value="P-loop containing nucleoside triphosphate hydrolases"/>
    <property type="match status" value="1"/>
</dbReference>
<accession>A0A2W2CPK4</accession>
<dbReference type="GO" id="GO:0003677">
    <property type="term" value="F:DNA binding"/>
    <property type="evidence" value="ECO:0007669"/>
    <property type="project" value="InterPro"/>
</dbReference>
<dbReference type="SMART" id="SM00421">
    <property type="entry name" value="HTH_LUXR"/>
    <property type="match status" value="1"/>
</dbReference>
<reference evidence="3 4" key="1">
    <citation type="submission" date="2018-01" db="EMBL/GenBank/DDBJ databases">
        <title>Draft genome sequence of Jiangella sp. GTF31.</title>
        <authorList>
            <person name="Sahin N."/>
            <person name="Ay H."/>
            <person name="Saygin H."/>
        </authorList>
    </citation>
    <scope>NUCLEOTIDE SEQUENCE [LARGE SCALE GENOMIC DNA]</scope>
    <source>
        <strain evidence="3 4">GTF31</strain>
    </source>
</reference>
<evidence type="ECO:0000259" key="2">
    <source>
        <dbReference type="PROSITE" id="PS50043"/>
    </source>
</evidence>
<proteinExistence type="predicted"/>
<feature type="region of interest" description="Disordered" evidence="1">
    <location>
        <begin position="1"/>
        <end position="23"/>
    </location>
</feature>
<dbReference type="Pfam" id="PF00196">
    <property type="entry name" value="GerE"/>
    <property type="match status" value="1"/>
</dbReference>
<dbReference type="AlphaFoldDB" id="A0A2W2CPK4"/>
<name>A0A2W2CPK4_9ACTN</name>
<dbReference type="GO" id="GO:0006355">
    <property type="term" value="P:regulation of DNA-templated transcription"/>
    <property type="evidence" value="ECO:0007669"/>
    <property type="project" value="InterPro"/>
</dbReference>
<dbReference type="CDD" id="cd06170">
    <property type="entry name" value="LuxR_C_like"/>
    <property type="match status" value="1"/>
</dbReference>
<organism evidence="3 4">
    <name type="scientific">Jiangella anatolica</name>
    <dbReference type="NCBI Taxonomy" id="2670374"/>
    <lineage>
        <taxon>Bacteria</taxon>
        <taxon>Bacillati</taxon>
        <taxon>Actinomycetota</taxon>
        <taxon>Actinomycetes</taxon>
        <taxon>Jiangellales</taxon>
        <taxon>Jiangellaceae</taxon>
        <taxon>Jiangella</taxon>
    </lineage>
</organism>
<dbReference type="EMBL" id="POTW01000044">
    <property type="protein sequence ID" value="PZF82143.1"/>
    <property type="molecule type" value="Genomic_DNA"/>
</dbReference>
<comment type="caution">
    <text evidence="3">The sequence shown here is derived from an EMBL/GenBank/DDBJ whole genome shotgun (WGS) entry which is preliminary data.</text>
</comment>
<keyword evidence="4" id="KW-1185">Reference proteome</keyword>
<dbReference type="InterPro" id="IPR003593">
    <property type="entry name" value="AAA+_ATPase"/>
</dbReference>
<protein>
    <recommendedName>
        <fullName evidence="2">HTH luxR-type domain-containing protein</fullName>
    </recommendedName>
</protein>
<dbReference type="InterPro" id="IPR016032">
    <property type="entry name" value="Sig_transdc_resp-reg_C-effctor"/>
</dbReference>
<dbReference type="Proteomes" id="UP000248764">
    <property type="component" value="Unassembled WGS sequence"/>
</dbReference>
<gene>
    <name evidence="3" type="ORF">C1I92_18200</name>
</gene>
<evidence type="ECO:0000313" key="4">
    <source>
        <dbReference type="Proteomes" id="UP000248764"/>
    </source>
</evidence>
<dbReference type="SUPFAM" id="SSF46894">
    <property type="entry name" value="C-terminal effector domain of the bipartite response regulators"/>
    <property type="match status" value="1"/>
</dbReference>
<dbReference type="SMART" id="SM00382">
    <property type="entry name" value="AAA"/>
    <property type="match status" value="1"/>
</dbReference>
<dbReference type="InterPro" id="IPR027417">
    <property type="entry name" value="P-loop_NTPase"/>
</dbReference>
<dbReference type="RefSeq" id="WP_111256072.1">
    <property type="nucleotide sequence ID" value="NZ_POTW01000044.1"/>
</dbReference>
<feature type="compositionally biased region" description="Basic and acidic residues" evidence="1">
    <location>
        <begin position="1"/>
        <end position="10"/>
    </location>
</feature>
<dbReference type="PROSITE" id="PS50043">
    <property type="entry name" value="HTH_LUXR_2"/>
    <property type="match status" value="1"/>
</dbReference>
<sequence>MQGADGDRRRAGPRPILSRRRLSDPLARPDAAPIVVVQGPPGLGKSLLLDDVARRLGPGRVARVDPAAADLGAMVEEILAHAVADDAADPPAILLDGVTDPDGDGVRAALRAVRDHDTRLLLSTRTPPSWVTADRLLDGSIHLVGLPELMFDAAEIQQLATRFRVALEPDDRADLEQTTDGWPALVVAWLRSRRADATLSERMLTDLIDRFVRLEVLGDLSPADRALLTDASAAPRFDATVLTLLLADQLGVAPDGPAALIDRWATAGRLLPASDDGHWRLPHPVRRSLLAQLDLERPGRRAELVTRAVRLLVARGRTTDALPLVVDTALDKATAGSVVRASWEPAVARGQFDDLLPAVNTLPDDVVATDPVLLLLTAIAAVAPPPDLETFARRVAQADRLVDQHRLSGTLLTIRCFQIVLARARGDAAAAVAVERSGRALIEAATDDERREHLDRVVYFDWQTGANRLATGDLDAAEAILGHAATQARHHGIAWHEANSEALRAYTSLLRGDLTGATRQSRSATELARRHGWTENQFTDHVHLTRGALDLEHGRTTGVAERLHQAQRRVDRDVVPPAARLAHAWSMLALLSGDRTAAGHAELLTGDDYATNRLPLNRLLAAIARSYALLARADPKAAVQVLDSAVAPPRHAALLAVARARALLAADDPLAAGRELAALGDLSAVPLTVRADVYALHVESALQRGVTAEGDVHQLLALVERTGARRPLLLPPALRSGLIGGELQLPPSGPLSTLAVELAALHRANTAGPPALSERETEVLLSLDGPDTLSEIAKSMYISGNTLKTTARSLYRKLGAADRYEAVTVARALAILPSAH</sequence>
<dbReference type="InterPro" id="IPR036388">
    <property type="entry name" value="WH-like_DNA-bd_sf"/>
</dbReference>
<evidence type="ECO:0000313" key="3">
    <source>
        <dbReference type="EMBL" id="PZF82143.1"/>
    </source>
</evidence>
<dbReference type="Gene3D" id="1.10.10.10">
    <property type="entry name" value="Winged helix-like DNA-binding domain superfamily/Winged helix DNA-binding domain"/>
    <property type="match status" value="1"/>
</dbReference>
<feature type="domain" description="HTH luxR-type" evidence="2">
    <location>
        <begin position="765"/>
        <end position="830"/>
    </location>
</feature>
<dbReference type="InterPro" id="IPR000792">
    <property type="entry name" value="Tscrpt_reg_LuxR_C"/>
</dbReference>